<comment type="caution">
    <text evidence="1">The sequence shown here is derived from an EMBL/GenBank/DDBJ whole genome shotgun (WGS) entry which is preliminary data.</text>
</comment>
<protein>
    <submittedName>
        <fullName evidence="1">Uncharacterized protein</fullName>
    </submittedName>
</protein>
<gene>
    <name evidence="1" type="ORF">N3K66_002786</name>
</gene>
<dbReference type="Proteomes" id="UP001163324">
    <property type="component" value="Chromosome 2"/>
</dbReference>
<reference evidence="1" key="1">
    <citation type="submission" date="2022-10" db="EMBL/GenBank/DDBJ databases">
        <title>Complete Genome of Trichothecium roseum strain YXFP-22015, a Plant Pathogen Isolated from Citrus.</title>
        <authorList>
            <person name="Wang Y."/>
            <person name="Zhu L."/>
        </authorList>
    </citation>
    <scope>NUCLEOTIDE SEQUENCE</scope>
    <source>
        <strain evidence="1">YXFP-22015</strain>
    </source>
</reference>
<evidence type="ECO:0000313" key="1">
    <source>
        <dbReference type="EMBL" id="KAI9903434.1"/>
    </source>
</evidence>
<dbReference type="EMBL" id="CM047941">
    <property type="protein sequence ID" value="KAI9903434.1"/>
    <property type="molecule type" value="Genomic_DNA"/>
</dbReference>
<organism evidence="1 2">
    <name type="scientific">Trichothecium roseum</name>
    <dbReference type="NCBI Taxonomy" id="47278"/>
    <lineage>
        <taxon>Eukaryota</taxon>
        <taxon>Fungi</taxon>
        <taxon>Dikarya</taxon>
        <taxon>Ascomycota</taxon>
        <taxon>Pezizomycotina</taxon>
        <taxon>Sordariomycetes</taxon>
        <taxon>Hypocreomycetidae</taxon>
        <taxon>Hypocreales</taxon>
        <taxon>Hypocreales incertae sedis</taxon>
        <taxon>Trichothecium</taxon>
    </lineage>
</organism>
<keyword evidence="2" id="KW-1185">Reference proteome</keyword>
<evidence type="ECO:0000313" key="2">
    <source>
        <dbReference type="Proteomes" id="UP001163324"/>
    </source>
</evidence>
<proteinExistence type="predicted"/>
<name>A0ACC0VB55_9HYPO</name>
<sequence>MPFFGASRHQEPVAPAAAPMTEPEPRHQTQAPATTTTTSTKRGGLFHRSHPEPEAIPREPVATSATHPASEPRKKGGGLFSHHRRGSSPDDGAALGGSVSSMSSSGSSAHHDHHRQSNYTHSTGDTGGTGGGSLLKGGKAGSLLRRNKRADNDRDLDPSIVAARERVMSAEAAEVEADRALDAARSSVRDARAEMVRLEDEAREDARRAKIKQHQAGELSKRGKGLGRHGL</sequence>
<accession>A0ACC0VB55</accession>